<organism evidence="4 5">
    <name type="scientific">Lentzea fradiae</name>
    <dbReference type="NCBI Taxonomy" id="200378"/>
    <lineage>
        <taxon>Bacteria</taxon>
        <taxon>Bacillati</taxon>
        <taxon>Actinomycetota</taxon>
        <taxon>Actinomycetes</taxon>
        <taxon>Pseudonocardiales</taxon>
        <taxon>Pseudonocardiaceae</taxon>
        <taxon>Lentzea</taxon>
    </lineage>
</organism>
<dbReference type="AlphaFoldDB" id="A0A1G8CMU0"/>
<proteinExistence type="inferred from homology"/>
<reference evidence="5" key="1">
    <citation type="submission" date="2016-10" db="EMBL/GenBank/DDBJ databases">
        <authorList>
            <person name="Varghese N."/>
            <person name="Submissions S."/>
        </authorList>
    </citation>
    <scope>NUCLEOTIDE SEQUENCE [LARGE SCALE GENOMIC DNA]</scope>
    <source>
        <strain evidence="5">CGMCC 4.3506</strain>
    </source>
</reference>
<dbReference type="Gene3D" id="3.10.129.10">
    <property type="entry name" value="Hotdog Thioesterase"/>
    <property type="match status" value="1"/>
</dbReference>
<dbReference type="InterPro" id="IPR002539">
    <property type="entry name" value="MaoC-like_dom"/>
</dbReference>
<dbReference type="EMBL" id="FNCC01000023">
    <property type="protein sequence ID" value="SDH46684.1"/>
    <property type="molecule type" value="Genomic_DNA"/>
</dbReference>
<dbReference type="Pfam" id="PF01575">
    <property type="entry name" value="MaoC_dehydratas"/>
    <property type="match status" value="1"/>
</dbReference>
<evidence type="ECO:0000256" key="1">
    <source>
        <dbReference type="ARBA" id="ARBA00005254"/>
    </source>
</evidence>
<dbReference type="SUPFAM" id="SSF54637">
    <property type="entry name" value="Thioesterase/thiol ester dehydrase-isomerase"/>
    <property type="match status" value="1"/>
</dbReference>
<name>A0A1G8CMU0_9PSEU</name>
<dbReference type="Proteomes" id="UP000199623">
    <property type="component" value="Unassembled WGS sequence"/>
</dbReference>
<dbReference type="PANTHER" id="PTHR42993">
    <property type="entry name" value="MAOC-LIKE DEHYDRATASE DOMAIN-CONTAINING PROTEIN"/>
    <property type="match status" value="1"/>
</dbReference>
<dbReference type="InterPro" id="IPR029069">
    <property type="entry name" value="HotDog_dom_sf"/>
</dbReference>
<keyword evidence="5" id="KW-1185">Reference proteome</keyword>
<evidence type="ECO:0000259" key="3">
    <source>
        <dbReference type="Pfam" id="PF01575"/>
    </source>
</evidence>
<dbReference type="InterPro" id="IPR039375">
    <property type="entry name" value="NodN-like"/>
</dbReference>
<evidence type="ECO:0000313" key="5">
    <source>
        <dbReference type="Proteomes" id="UP000199623"/>
    </source>
</evidence>
<protein>
    <submittedName>
        <fullName evidence="4">Acyl dehydratase</fullName>
    </submittedName>
</protein>
<sequence>MTVRVFASPAALVDAVGEELGTSGWVTVGQSTVDGFAEVTGDHQWIHQAGSAAEDGPFGGPVAHGFLTLSLLIPMLDDIFRVEQASAVINKGVDRLRFTTPVPAGGRVRATATLSSARARVRGFTEVVLSVVAEVEGKARPAYTVDVLMLYQGGEQRPPVPEPEPVEFHRAGPRRTA</sequence>
<gene>
    <name evidence="4" type="ORF">SAMN05216553_12331</name>
</gene>
<dbReference type="PANTHER" id="PTHR42993:SF1">
    <property type="entry name" value="MAOC-LIKE DEHYDRATASE DOMAIN-CONTAINING PROTEIN"/>
    <property type="match status" value="1"/>
</dbReference>
<feature type="region of interest" description="Disordered" evidence="2">
    <location>
        <begin position="155"/>
        <end position="177"/>
    </location>
</feature>
<dbReference type="RefSeq" id="WP_090059666.1">
    <property type="nucleotide sequence ID" value="NZ_FNCC01000023.1"/>
</dbReference>
<comment type="similarity">
    <text evidence="1">Belongs to the enoyl-CoA hydratase/isomerase family.</text>
</comment>
<evidence type="ECO:0000313" key="4">
    <source>
        <dbReference type="EMBL" id="SDH46684.1"/>
    </source>
</evidence>
<evidence type="ECO:0000256" key="2">
    <source>
        <dbReference type="SAM" id="MobiDB-lite"/>
    </source>
</evidence>
<dbReference type="STRING" id="200378.SAMN05216553_12331"/>
<feature type="domain" description="MaoC-like" evidence="3">
    <location>
        <begin position="15"/>
        <end position="120"/>
    </location>
</feature>
<dbReference type="OrthoDB" id="9801735at2"/>
<dbReference type="CDD" id="cd03450">
    <property type="entry name" value="NodN"/>
    <property type="match status" value="1"/>
</dbReference>
<accession>A0A1G8CMU0</accession>